<dbReference type="SUPFAM" id="SSF56935">
    <property type="entry name" value="Porins"/>
    <property type="match status" value="1"/>
</dbReference>
<evidence type="ECO:0000256" key="3">
    <source>
        <dbReference type="ARBA" id="ARBA00022448"/>
    </source>
</evidence>
<evidence type="ECO:0000256" key="10">
    <source>
        <dbReference type="ARBA" id="ARBA00023237"/>
    </source>
</evidence>
<dbReference type="OrthoDB" id="8951346at2"/>
<evidence type="ECO:0000256" key="7">
    <source>
        <dbReference type="ARBA" id="ARBA00023065"/>
    </source>
</evidence>
<gene>
    <name evidence="13" type="ORF">OR16_14099</name>
</gene>
<feature type="domain" description="Porin" evidence="12">
    <location>
        <begin position="8"/>
        <end position="345"/>
    </location>
</feature>
<dbReference type="PATRIC" id="fig|1127483.3.peg.2821"/>
<dbReference type="InterPro" id="IPR033900">
    <property type="entry name" value="Gram_neg_porin_domain"/>
</dbReference>
<comment type="subunit">
    <text evidence="2">Homotrimer.</text>
</comment>
<keyword evidence="7" id="KW-0406">Ion transport</keyword>
<protein>
    <submittedName>
        <fullName evidence="13">Outer membrane protein</fullName>
    </submittedName>
</protein>
<dbReference type="Gene3D" id="2.40.160.10">
    <property type="entry name" value="Porin"/>
    <property type="match status" value="1"/>
</dbReference>
<name>H1S4T2_9BURK</name>
<dbReference type="CDD" id="cd00342">
    <property type="entry name" value="gram_neg_porins"/>
    <property type="match status" value="1"/>
</dbReference>
<dbReference type="InterPro" id="IPR023614">
    <property type="entry name" value="Porin_dom_sf"/>
</dbReference>
<keyword evidence="10" id="KW-0998">Cell outer membrane</keyword>
<dbReference type="GO" id="GO:0009279">
    <property type="term" value="C:cell outer membrane"/>
    <property type="evidence" value="ECO:0007669"/>
    <property type="project" value="UniProtKB-SubCell"/>
</dbReference>
<dbReference type="AlphaFoldDB" id="H1S4T2"/>
<keyword evidence="3" id="KW-0813">Transport</keyword>
<sequence>MKRSLSSLAALSALTGVAHAQSSVTLYGVVDANIEYVTNIAPATPTVNPATGQVTVGPGNNRFALSSGGMSASRWGLRGVEDLGGGTKALFVLESGFGLDDGKSMQGGRLFGRQAFVGLSNSLGSVTFGRQYTSLGTVLANFSPTGYAYQYEPLDVMTGINYRSDNTIKYAGKFGAVSGEAYWSFGNGVAGAGEVPGQFRRDIGYGAALVYASGPFSATVAYDEYDPTITPVTGAYGKFRKAAAAVNYTFNRAVIMAGYRWGKNQFSDGMTALRDDFWWIGGNYQITPALTVTLAYYYEKLRTVMLTPSAPTTHPANPWQTSFIVDYNLSKRTDVYFTTAYAKNAGLDLHSVTLGFSNVYALGAGKNNMFGAAMGIRHKF</sequence>
<feature type="chain" id="PRO_5003553531" evidence="11">
    <location>
        <begin position="21"/>
        <end position="380"/>
    </location>
</feature>
<evidence type="ECO:0000256" key="8">
    <source>
        <dbReference type="ARBA" id="ARBA00023114"/>
    </source>
</evidence>
<dbReference type="PANTHER" id="PTHR34501">
    <property type="entry name" value="PROTEIN YDDL-RELATED"/>
    <property type="match status" value="1"/>
</dbReference>
<dbReference type="GO" id="GO:0006811">
    <property type="term" value="P:monoatomic ion transport"/>
    <property type="evidence" value="ECO:0007669"/>
    <property type="project" value="UniProtKB-KW"/>
</dbReference>
<dbReference type="InterPro" id="IPR050298">
    <property type="entry name" value="Gram-neg_bact_OMP"/>
</dbReference>
<evidence type="ECO:0000256" key="9">
    <source>
        <dbReference type="ARBA" id="ARBA00023136"/>
    </source>
</evidence>
<evidence type="ECO:0000256" key="4">
    <source>
        <dbReference type="ARBA" id="ARBA00022452"/>
    </source>
</evidence>
<evidence type="ECO:0000256" key="6">
    <source>
        <dbReference type="ARBA" id="ARBA00022729"/>
    </source>
</evidence>
<evidence type="ECO:0000256" key="11">
    <source>
        <dbReference type="SAM" id="SignalP"/>
    </source>
</evidence>
<keyword evidence="6 11" id="KW-0732">Signal</keyword>
<dbReference type="RefSeq" id="WP_006158419.1">
    <property type="nucleotide sequence ID" value="NZ_AHJE01000033.1"/>
</dbReference>
<dbReference type="GO" id="GO:0015288">
    <property type="term" value="F:porin activity"/>
    <property type="evidence" value="ECO:0007669"/>
    <property type="project" value="UniProtKB-KW"/>
</dbReference>
<dbReference type="Proteomes" id="UP000005808">
    <property type="component" value="Unassembled WGS sequence"/>
</dbReference>
<organism evidence="13 14">
    <name type="scientific">Cupriavidus basilensis OR16</name>
    <dbReference type="NCBI Taxonomy" id="1127483"/>
    <lineage>
        <taxon>Bacteria</taxon>
        <taxon>Pseudomonadati</taxon>
        <taxon>Pseudomonadota</taxon>
        <taxon>Betaproteobacteria</taxon>
        <taxon>Burkholderiales</taxon>
        <taxon>Burkholderiaceae</taxon>
        <taxon>Cupriavidus</taxon>
    </lineage>
</organism>
<keyword evidence="5" id="KW-0812">Transmembrane</keyword>
<evidence type="ECO:0000259" key="12">
    <source>
        <dbReference type="Pfam" id="PF13609"/>
    </source>
</evidence>
<dbReference type="EMBL" id="AHJE01000033">
    <property type="protein sequence ID" value="EHP42469.1"/>
    <property type="molecule type" value="Genomic_DNA"/>
</dbReference>
<comment type="caution">
    <text evidence="13">The sequence shown here is derived from an EMBL/GenBank/DDBJ whole genome shotgun (WGS) entry which is preliminary data.</text>
</comment>
<accession>H1S4T2</accession>
<keyword evidence="4" id="KW-1134">Transmembrane beta strand</keyword>
<dbReference type="PANTHER" id="PTHR34501:SF9">
    <property type="entry name" value="MAJOR OUTER MEMBRANE PROTEIN P.IA"/>
    <property type="match status" value="1"/>
</dbReference>
<keyword evidence="8" id="KW-0626">Porin</keyword>
<dbReference type="Pfam" id="PF13609">
    <property type="entry name" value="Porin_4"/>
    <property type="match status" value="1"/>
</dbReference>
<keyword evidence="9" id="KW-0472">Membrane</keyword>
<proteinExistence type="predicted"/>
<evidence type="ECO:0000256" key="2">
    <source>
        <dbReference type="ARBA" id="ARBA00011233"/>
    </source>
</evidence>
<comment type="subcellular location">
    <subcellularLocation>
        <location evidence="1">Cell outer membrane</location>
        <topology evidence="1">Multi-pass membrane protein</topology>
    </subcellularLocation>
</comment>
<dbReference type="GO" id="GO:0046930">
    <property type="term" value="C:pore complex"/>
    <property type="evidence" value="ECO:0007669"/>
    <property type="project" value="UniProtKB-KW"/>
</dbReference>
<evidence type="ECO:0000256" key="1">
    <source>
        <dbReference type="ARBA" id="ARBA00004571"/>
    </source>
</evidence>
<feature type="signal peptide" evidence="11">
    <location>
        <begin position="1"/>
        <end position="20"/>
    </location>
</feature>
<evidence type="ECO:0000313" key="14">
    <source>
        <dbReference type="Proteomes" id="UP000005808"/>
    </source>
</evidence>
<reference evidence="13 14" key="1">
    <citation type="journal article" date="2012" name="J. Bacteriol.">
        <title>De Novo Genome Project of Cupriavidus basilensis OR16.</title>
        <authorList>
            <person name="Cserhati M."/>
            <person name="Kriszt B."/>
            <person name="Szoboszlay S."/>
            <person name="Toth A."/>
            <person name="Szabo I."/>
            <person name="Tancsics A."/>
            <person name="Nagy I."/>
            <person name="Horvath B."/>
            <person name="Nagy I."/>
            <person name="Kukolya J."/>
        </authorList>
    </citation>
    <scope>NUCLEOTIDE SEQUENCE [LARGE SCALE GENOMIC DNA]</scope>
    <source>
        <strain evidence="13 14">OR16</strain>
    </source>
</reference>
<evidence type="ECO:0000256" key="5">
    <source>
        <dbReference type="ARBA" id="ARBA00022692"/>
    </source>
</evidence>
<evidence type="ECO:0000313" key="13">
    <source>
        <dbReference type="EMBL" id="EHP42469.1"/>
    </source>
</evidence>